<feature type="non-terminal residue" evidence="2">
    <location>
        <position position="1"/>
    </location>
</feature>
<organism evidence="2">
    <name type="scientific">marine metagenome</name>
    <dbReference type="NCBI Taxonomy" id="408172"/>
    <lineage>
        <taxon>unclassified sequences</taxon>
        <taxon>metagenomes</taxon>
        <taxon>ecological metagenomes</taxon>
    </lineage>
</organism>
<dbReference type="SMART" id="SM00409">
    <property type="entry name" value="IG"/>
    <property type="match status" value="5"/>
</dbReference>
<sequence length="418" mass="43595">TFILTVAATGTEPLSYHWYRDGLIVNGAIEDSLVLSNLSAVDAGEYSVQISNPASEVVSEIAVVSVDSPPEIIELTGNQLAPVSGGVELKVVAVGSKPMVYQWVKDGVLIDGETGESLFLDELDTTDSGSYTVVINNSAGRLESEPIEVSVIQPVSIVSQPMAVTAPIGGKAVFEVAVTGSEPVTYQWKLNDTVLDNETESKLIVDDVTAFDGGIYVVTATNASNSVSSNEVELTIETPPIITGLSDDQQLAIGDNVNLSVEAVGTPPLTYQWKREGVVIPGGTAGTLPLSDVDGNDAGQYTVEISNSAGNTISDLIEVNVAAVPQIVTQPSPKNIGLNARLILTVSATGSELQYQWYQDNEPIPEENDAVLVVEDAGASNAGLYHVTVSNTAGSVTSDIAEVVVVAAPDILTQPNGG</sequence>
<feature type="domain" description="Ig-like" evidence="1">
    <location>
        <begin position="154"/>
        <end position="235"/>
    </location>
</feature>
<evidence type="ECO:0000259" key="1">
    <source>
        <dbReference type="PROSITE" id="PS50835"/>
    </source>
</evidence>
<name>A0A382KIZ2_9ZZZZ</name>
<dbReference type="InterPro" id="IPR036179">
    <property type="entry name" value="Ig-like_dom_sf"/>
</dbReference>
<dbReference type="Pfam" id="PF07679">
    <property type="entry name" value="I-set"/>
    <property type="match status" value="1"/>
</dbReference>
<dbReference type="GO" id="GO:0005769">
    <property type="term" value="C:early endosome"/>
    <property type="evidence" value="ECO:0007669"/>
    <property type="project" value="TreeGrafter"/>
</dbReference>
<dbReference type="AlphaFoldDB" id="A0A382KIZ2"/>
<dbReference type="GO" id="GO:0030888">
    <property type="term" value="P:regulation of B cell proliferation"/>
    <property type="evidence" value="ECO:0007669"/>
    <property type="project" value="TreeGrafter"/>
</dbReference>
<gene>
    <name evidence="2" type="ORF">METZ01_LOCUS276970</name>
</gene>
<dbReference type="SUPFAM" id="SSF48726">
    <property type="entry name" value="Immunoglobulin"/>
    <property type="match status" value="5"/>
</dbReference>
<reference evidence="2" key="1">
    <citation type="submission" date="2018-05" db="EMBL/GenBank/DDBJ databases">
        <authorList>
            <person name="Lanie J.A."/>
            <person name="Ng W.-L."/>
            <person name="Kazmierczak K.M."/>
            <person name="Andrzejewski T.M."/>
            <person name="Davidsen T.M."/>
            <person name="Wayne K.J."/>
            <person name="Tettelin H."/>
            <person name="Glass J.I."/>
            <person name="Rusch D."/>
            <person name="Podicherti R."/>
            <person name="Tsui H.-C.T."/>
            <person name="Winkler M.E."/>
        </authorList>
    </citation>
    <scope>NUCLEOTIDE SEQUENCE</scope>
</reference>
<dbReference type="InterPro" id="IPR013098">
    <property type="entry name" value="Ig_I-set"/>
</dbReference>
<dbReference type="PANTHER" id="PTHR46958:SF1">
    <property type="entry name" value="B-CELL RECEPTOR CD22"/>
    <property type="match status" value="1"/>
</dbReference>
<dbReference type="InterPro" id="IPR003599">
    <property type="entry name" value="Ig_sub"/>
</dbReference>
<protein>
    <recommendedName>
        <fullName evidence="1">Ig-like domain-containing protein</fullName>
    </recommendedName>
</protein>
<accession>A0A382KIZ2</accession>
<feature type="domain" description="Ig-like" evidence="1">
    <location>
        <begin position="1"/>
        <end position="65"/>
    </location>
</feature>
<feature type="non-terminal residue" evidence="2">
    <location>
        <position position="418"/>
    </location>
</feature>
<feature type="domain" description="Ig-like" evidence="1">
    <location>
        <begin position="240"/>
        <end position="314"/>
    </location>
</feature>
<dbReference type="GO" id="GO:0033691">
    <property type="term" value="F:sialic acid binding"/>
    <property type="evidence" value="ECO:0007669"/>
    <property type="project" value="TreeGrafter"/>
</dbReference>
<dbReference type="GO" id="GO:0042609">
    <property type="term" value="F:CD4 receptor binding"/>
    <property type="evidence" value="ECO:0007669"/>
    <property type="project" value="TreeGrafter"/>
</dbReference>
<dbReference type="GO" id="GO:0019903">
    <property type="term" value="F:protein phosphatase binding"/>
    <property type="evidence" value="ECO:0007669"/>
    <property type="project" value="TreeGrafter"/>
</dbReference>
<dbReference type="GO" id="GO:0070062">
    <property type="term" value="C:extracellular exosome"/>
    <property type="evidence" value="ECO:0007669"/>
    <property type="project" value="TreeGrafter"/>
</dbReference>
<dbReference type="PANTHER" id="PTHR46958">
    <property type="entry name" value="B-CELL RECEPTOR CD22"/>
    <property type="match status" value="1"/>
</dbReference>
<dbReference type="SMART" id="SM00408">
    <property type="entry name" value="IGc2"/>
    <property type="match status" value="3"/>
</dbReference>
<proteinExistence type="predicted"/>
<evidence type="ECO:0000313" key="2">
    <source>
        <dbReference type="EMBL" id="SVC24116.1"/>
    </source>
</evidence>
<dbReference type="InterPro" id="IPR003598">
    <property type="entry name" value="Ig_sub2"/>
</dbReference>
<dbReference type="GO" id="GO:0042113">
    <property type="term" value="P:B cell activation"/>
    <property type="evidence" value="ECO:0007669"/>
    <property type="project" value="TreeGrafter"/>
</dbReference>
<dbReference type="Gene3D" id="2.60.40.10">
    <property type="entry name" value="Immunoglobulins"/>
    <property type="match status" value="5"/>
</dbReference>
<dbReference type="Pfam" id="PF13927">
    <property type="entry name" value="Ig_3"/>
    <property type="match status" value="2"/>
</dbReference>
<feature type="domain" description="Ig-like" evidence="1">
    <location>
        <begin position="70"/>
        <end position="150"/>
    </location>
</feature>
<dbReference type="EMBL" id="UINC01080823">
    <property type="protein sequence ID" value="SVC24116.1"/>
    <property type="molecule type" value="Genomic_DNA"/>
</dbReference>
<dbReference type="CDD" id="cd00096">
    <property type="entry name" value="Ig"/>
    <property type="match status" value="2"/>
</dbReference>
<dbReference type="GO" id="GO:0055037">
    <property type="term" value="C:recycling endosome"/>
    <property type="evidence" value="ECO:0007669"/>
    <property type="project" value="TreeGrafter"/>
</dbReference>
<dbReference type="PROSITE" id="PS50835">
    <property type="entry name" value="IG_LIKE"/>
    <property type="match status" value="5"/>
</dbReference>
<dbReference type="GO" id="GO:0050859">
    <property type="term" value="P:negative regulation of B cell receptor signaling pathway"/>
    <property type="evidence" value="ECO:0007669"/>
    <property type="project" value="TreeGrafter"/>
</dbReference>
<dbReference type="InterPro" id="IPR013783">
    <property type="entry name" value="Ig-like_fold"/>
</dbReference>
<dbReference type="InterPro" id="IPR007110">
    <property type="entry name" value="Ig-like_dom"/>
</dbReference>
<dbReference type="GO" id="GO:0009897">
    <property type="term" value="C:external side of plasma membrane"/>
    <property type="evidence" value="ECO:0007669"/>
    <property type="project" value="TreeGrafter"/>
</dbReference>
<feature type="domain" description="Ig-like" evidence="1">
    <location>
        <begin position="325"/>
        <end position="404"/>
    </location>
</feature>